<proteinExistence type="predicted"/>
<evidence type="ECO:0000313" key="3">
    <source>
        <dbReference type="Proteomes" id="UP000182466"/>
    </source>
</evidence>
<feature type="chain" id="PRO_5010187733" evidence="1">
    <location>
        <begin position="22"/>
        <end position="38"/>
    </location>
</feature>
<organism evidence="2 3">
    <name type="scientific">Sedimentitalea nanhaiensis</name>
    <dbReference type="NCBI Taxonomy" id="999627"/>
    <lineage>
        <taxon>Bacteria</taxon>
        <taxon>Pseudomonadati</taxon>
        <taxon>Pseudomonadota</taxon>
        <taxon>Alphaproteobacteria</taxon>
        <taxon>Rhodobacterales</taxon>
        <taxon>Paracoccaceae</taxon>
        <taxon>Sedimentitalea</taxon>
    </lineage>
</organism>
<dbReference type="STRING" id="999627.SAMN05216236_10838"/>
<gene>
    <name evidence="2" type="ORF">SAMN05216236_10838</name>
</gene>
<feature type="signal peptide" evidence="1">
    <location>
        <begin position="1"/>
        <end position="21"/>
    </location>
</feature>
<dbReference type="PROSITE" id="PS51257">
    <property type="entry name" value="PROKAR_LIPOPROTEIN"/>
    <property type="match status" value="1"/>
</dbReference>
<dbReference type="AlphaFoldDB" id="A0A1I7AZC2"/>
<accession>A0A1I7AZC2</accession>
<evidence type="ECO:0000313" key="2">
    <source>
        <dbReference type="EMBL" id="SFT80251.1"/>
    </source>
</evidence>
<evidence type="ECO:0000256" key="1">
    <source>
        <dbReference type="SAM" id="SignalP"/>
    </source>
</evidence>
<keyword evidence="1" id="KW-0732">Signal</keyword>
<protein>
    <submittedName>
        <fullName evidence="2">Uncharacterized protein</fullName>
    </submittedName>
</protein>
<dbReference type="Proteomes" id="UP000182466">
    <property type="component" value="Unassembled WGS sequence"/>
</dbReference>
<dbReference type="EMBL" id="FPAW01000008">
    <property type="protein sequence ID" value="SFT80251.1"/>
    <property type="molecule type" value="Genomic_DNA"/>
</dbReference>
<name>A0A1I7AZC2_9RHOB</name>
<reference evidence="2 3" key="1">
    <citation type="submission" date="2016-10" db="EMBL/GenBank/DDBJ databases">
        <authorList>
            <person name="de Groot N.N."/>
        </authorList>
    </citation>
    <scope>NUCLEOTIDE SEQUENCE [LARGE SCALE GENOMIC DNA]</scope>
    <source>
        <strain evidence="2 3">CGMCC 1.10959</strain>
    </source>
</reference>
<keyword evidence="3" id="KW-1185">Reference proteome</keyword>
<sequence length="38" mass="3840">MKFISALAAAAFFASTTAAFAACPQGYYNCGSNLCCPG</sequence>